<sequence length="116" mass="12151">MDDGTADTIVAARRAAVRERNAMATEILAGLGVRPDPAAPHLWLPLPDPWGVGQFTAAARDAGVLVSPGDEYATSRRQSAFGVRVGLNADVDDDALRRALLSLVGLLHTSPRGPNG</sequence>
<protein>
    <recommendedName>
        <fullName evidence="3">GntR family transcriptional regulator</fullName>
    </recommendedName>
</protein>
<name>A0A919AND9_9ACTN</name>
<reference evidence="1" key="2">
    <citation type="submission" date="2020-09" db="EMBL/GenBank/DDBJ databases">
        <authorList>
            <person name="Sun Q."/>
            <person name="Ohkuma M."/>
        </authorList>
    </citation>
    <scope>NUCLEOTIDE SEQUENCE</scope>
    <source>
        <strain evidence="1">JCM 3302</strain>
    </source>
</reference>
<evidence type="ECO:0000313" key="1">
    <source>
        <dbReference type="EMBL" id="GHF16331.1"/>
    </source>
</evidence>
<proteinExistence type="predicted"/>
<dbReference type="Proteomes" id="UP000641386">
    <property type="component" value="Unassembled WGS sequence"/>
</dbReference>
<reference evidence="1" key="1">
    <citation type="journal article" date="2014" name="Int. J. Syst. Evol. Microbiol.">
        <title>Complete genome sequence of Corynebacterium casei LMG S-19264T (=DSM 44701T), isolated from a smear-ripened cheese.</title>
        <authorList>
            <consortium name="US DOE Joint Genome Institute (JGI-PGF)"/>
            <person name="Walter F."/>
            <person name="Albersmeier A."/>
            <person name="Kalinowski J."/>
            <person name="Ruckert C."/>
        </authorList>
    </citation>
    <scope>NUCLEOTIDE SEQUENCE</scope>
    <source>
        <strain evidence="1">JCM 3302</strain>
    </source>
</reference>
<organism evidence="1 2">
    <name type="scientific">Streptomyces spiralis</name>
    <dbReference type="NCBI Taxonomy" id="66376"/>
    <lineage>
        <taxon>Bacteria</taxon>
        <taxon>Bacillati</taxon>
        <taxon>Actinomycetota</taxon>
        <taxon>Actinomycetes</taxon>
        <taxon>Kitasatosporales</taxon>
        <taxon>Streptomycetaceae</taxon>
        <taxon>Streptomyces</taxon>
    </lineage>
</organism>
<dbReference type="InterPro" id="IPR015424">
    <property type="entry name" value="PyrdxlP-dep_Trfase"/>
</dbReference>
<dbReference type="RefSeq" id="WP_189908041.1">
    <property type="nucleotide sequence ID" value="NZ_BNBC01000074.1"/>
</dbReference>
<accession>A0A919AND9</accession>
<evidence type="ECO:0008006" key="3">
    <source>
        <dbReference type="Google" id="ProtNLM"/>
    </source>
</evidence>
<comment type="caution">
    <text evidence="1">The sequence shown here is derived from an EMBL/GenBank/DDBJ whole genome shotgun (WGS) entry which is preliminary data.</text>
</comment>
<dbReference type="SUPFAM" id="SSF53383">
    <property type="entry name" value="PLP-dependent transferases"/>
    <property type="match status" value="1"/>
</dbReference>
<keyword evidence="2" id="KW-1185">Reference proteome</keyword>
<evidence type="ECO:0000313" key="2">
    <source>
        <dbReference type="Proteomes" id="UP000641386"/>
    </source>
</evidence>
<dbReference type="EMBL" id="BNBC01000074">
    <property type="protein sequence ID" value="GHF16331.1"/>
    <property type="molecule type" value="Genomic_DNA"/>
</dbReference>
<dbReference type="AlphaFoldDB" id="A0A919AND9"/>
<dbReference type="Gene3D" id="3.90.1150.10">
    <property type="entry name" value="Aspartate Aminotransferase, domain 1"/>
    <property type="match status" value="1"/>
</dbReference>
<dbReference type="InterPro" id="IPR015422">
    <property type="entry name" value="PyrdxlP-dep_Trfase_small"/>
</dbReference>
<gene>
    <name evidence="1" type="ORF">GCM10014715_84430</name>
</gene>